<accession>A0A409W1S2</accession>
<gene>
    <name evidence="3" type="ORF">CVT24_003098</name>
</gene>
<evidence type="ECO:0000313" key="3">
    <source>
        <dbReference type="EMBL" id="PPQ72474.1"/>
    </source>
</evidence>
<dbReference type="PROSITE" id="PS50137">
    <property type="entry name" value="DS_RBD"/>
    <property type="match status" value="1"/>
</dbReference>
<dbReference type="AlphaFoldDB" id="A0A409W1S2"/>
<organism evidence="3 4">
    <name type="scientific">Panaeolus cyanescens</name>
    <dbReference type="NCBI Taxonomy" id="181874"/>
    <lineage>
        <taxon>Eukaryota</taxon>
        <taxon>Fungi</taxon>
        <taxon>Dikarya</taxon>
        <taxon>Basidiomycota</taxon>
        <taxon>Agaricomycotina</taxon>
        <taxon>Agaricomycetes</taxon>
        <taxon>Agaricomycetidae</taxon>
        <taxon>Agaricales</taxon>
        <taxon>Agaricineae</taxon>
        <taxon>Galeropsidaceae</taxon>
        <taxon>Panaeolus</taxon>
    </lineage>
</organism>
<sequence>MSNNVTTLHNFLQARHLHTRLTFSEEYTGERHNPTWKCEAKFDGIIKGVGYGNNKADARQEAAGEAFTVLRDELMGNE</sequence>
<evidence type="ECO:0000256" key="1">
    <source>
        <dbReference type="PROSITE-ProRule" id="PRU00266"/>
    </source>
</evidence>
<keyword evidence="4" id="KW-1185">Reference proteome</keyword>
<dbReference type="Proteomes" id="UP000284842">
    <property type="component" value="Unassembled WGS sequence"/>
</dbReference>
<evidence type="ECO:0000259" key="2">
    <source>
        <dbReference type="PROSITE" id="PS50137"/>
    </source>
</evidence>
<dbReference type="GO" id="GO:0003723">
    <property type="term" value="F:RNA binding"/>
    <property type="evidence" value="ECO:0007669"/>
    <property type="project" value="UniProtKB-UniRule"/>
</dbReference>
<dbReference type="SUPFAM" id="SSF54768">
    <property type="entry name" value="dsRNA-binding domain-like"/>
    <property type="match status" value="1"/>
</dbReference>
<protein>
    <recommendedName>
        <fullName evidence="2">DRBM domain-containing protein</fullName>
    </recommendedName>
</protein>
<reference evidence="3 4" key="1">
    <citation type="journal article" date="2018" name="Evol. Lett.">
        <title>Horizontal gene cluster transfer increased hallucinogenic mushroom diversity.</title>
        <authorList>
            <person name="Reynolds H.T."/>
            <person name="Vijayakumar V."/>
            <person name="Gluck-Thaler E."/>
            <person name="Korotkin H.B."/>
            <person name="Matheny P.B."/>
            <person name="Slot J.C."/>
        </authorList>
    </citation>
    <scope>NUCLEOTIDE SEQUENCE [LARGE SCALE GENOMIC DNA]</scope>
    <source>
        <strain evidence="3 4">2629</strain>
    </source>
</reference>
<name>A0A409W1S2_9AGAR</name>
<dbReference type="Pfam" id="PF00035">
    <property type="entry name" value="dsrm"/>
    <property type="match status" value="1"/>
</dbReference>
<proteinExistence type="predicted"/>
<dbReference type="Gene3D" id="3.30.160.20">
    <property type="match status" value="1"/>
</dbReference>
<evidence type="ECO:0000313" key="4">
    <source>
        <dbReference type="Proteomes" id="UP000284842"/>
    </source>
</evidence>
<dbReference type="EMBL" id="NHTK01005868">
    <property type="protein sequence ID" value="PPQ72474.1"/>
    <property type="molecule type" value="Genomic_DNA"/>
</dbReference>
<dbReference type="SMART" id="SM00358">
    <property type="entry name" value="DSRM"/>
    <property type="match status" value="1"/>
</dbReference>
<dbReference type="InterPro" id="IPR014720">
    <property type="entry name" value="dsRBD_dom"/>
</dbReference>
<feature type="domain" description="DRBM" evidence="2">
    <location>
        <begin position="3"/>
        <end position="72"/>
    </location>
</feature>
<keyword evidence="1" id="KW-0694">RNA-binding</keyword>
<comment type="caution">
    <text evidence="3">The sequence shown here is derived from an EMBL/GenBank/DDBJ whole genome shotgun (WGS) entry which is preliminary data.</text>
</comment>
<dbReference type="InParanoid" id="A0A409W1S2"/>
<dbReference type="OrthoDB" id="3246846at2759"/>